<evidence type="ECO:0000313" key="3">
    <source>
        <dbReference type="Proteomes" id="UP000253729"/>
    </source>
</evidence>
<protein>
    <submittedName>
        <fullName evidence="2">Uncharacterized protein</fullName>
    </submittedName>
</protein>
<feature type="compositionally biased region" description="Basic and acidic residues" evidence="1">
    <location>
        <begin position="51"/>
        <end position="62"/>
    </location>
</feature>
<organism evidence="2 3">
    <name type="scientific">Aspergillus welwitschiae</name>
    <dbReference type="NCBI Taxonomy" id="1341132"/>
    <lineage>
        <taxon>Eukaryota</taxon>
        <taxon>Fungi</taxon>
        <taxon>Dikarya</taxon>
        <taxon>Ascomycota</taxon>
        <taxon>Pezizomycotina</taxon>
        <taxon>Eurotiomycetes</taxon>
        <taxon>Eurotiomycetidae</taxon>
        <taxon>Eurotiales</taxon>
        <taxon>Aspergillaceae</taxon>
        <taxon>Aspergillus</taxon>
        <taxon>Aspergillus subgen. Circumdati</taxon>
    </lineage>
</organism>
<sequence>MYAGIEKGRLFQRTSAALGEILINKSFPSSSTLGFCSTLVAGRMLVVEKEERCPKASKRNTDRDDDELARGQRNLGRSVDRWETVSQKDAEKLNVGNVAGESAETAVRGEWEREIRRAAVERIGRDMFVVIEGRVGVRKGD</sequence>
<evidence type="ECO:0000313" key="2">
    <source>
        <dbReference type="EMBL" id="RDH34435.1"/>
    </source>
</evidence>
<accession>A0A3F3Q5P9</accession>
<evidence type="ECO:0000256" key="1">
    <source>
        <dbReference type="SAM" id="MobiDB-lite"/>
    </source>
</evidence>
<keyword evidence="3" id="KW-1185">Reference proteome</keyword>
<gene>
    <name evidence="2" type="ORF">BDQ94DRAFT_141467</name>
</gene>
<dbReference type="Proteomes" id="UP000253729">
    <property type="component" value="Unassembled WGS sequence"/>
</dbReference>
<name>A0A3F3Q5P9_9EURO</name>
<feature type="region of interest" description="Disordered" evidence="1">
    <location>
        <begin position="51"/>
        <end position="81"/>
    </location>
</feature>
<dbReference type="GeneID" id="38134196"/>
<dbReference type="AlphaFoldDB" id="A0A3F3Q5P9"/>
<proteinExistence type="predicted"/>
<reference evidence="2 3" key="1">
    <citation type="submission" date="2018-07" db="EMBL/GenBank/DDBJ databases">
        <title>The genomes of Aspergillus section Nigri reveals drivers in fungal speciation.</title>
        <authorList>
            <consortium name="DOE Joint Genome Institute"/>
            <person name="Vesth T.C."/>
            <person name="Nybo J."/>
            <person name="Theobald S."/>
            <person name="Brandl J."/>
            <person name="Frisvad J.C."/>
            <person name="Nielsen K.F."/>
            <person name="Lyhne E.K."/>
            <person name="Kogle M.E."/>
            <person name="Kuo A."/>
            <person name="Riley R."/>
            <person name="Clum A."/>
            <person name="Nolan M."/>
            <person name="Lipzen A."/>
            <person name="Salamov A."/>
            <person name="Henrissat B."/>
            <person name="Wiebenga A."/>
            <person name="De vries R.P."/>
            <person name="Grigoriev I.V."/>
            <person name="Mortensen U.H."/>
            <person name="Andersen M.R."/>
            <person name="Baker S.E."/>
        </authorList>
    </citation>
    <scope>NUCLEOTIDE SEQUENCE [LARGE SCALE GENOMIC DNA]</scope>
    <source>
        <strain evidence="2 3">CBS 139.54b</strain>
    </source>
</reference>
<dbReference type="RefSeq" id="XP_026627457.1">
    <property type="nucleotide sequence ID" value="XM_026765840.1"/>
</dbReference>
<dbReference type="EMBL" id="KZ852043">
    <property type="protein sequence ID" value="RDH34435.1"/>
    <property type="molecule type" value="Genomic_DNA"/>
</dbReference>